<proteinExistence type="predicted"/>
<sequence>MIATAIGKNVEPTPVMPQSPTVPPLQTRGEMSGPSQAPGILGAPPEPRPLHMGSRGLHQHLQINEPIHSVPAETQTQPNFRNDLKVIQERGNDGFDQKCDKELDDSSMVADFAELKQEQKFSAINDTKVFEELPRTINEECSLLKYDLTRGLLEPPRDKGLIFKGVEI</sequence>
<reference evidence="2 3" key="1">
    <citation type="journal article" date="2024" name="G3 (Bethesda)">
        <title>Genome assembly of Hibiscus sabdariffa L. provides insights into metabolisms of medicinal natural products.</title>
        <authorList>
            <person name="Kim T."/>
        </authorList>
    </citation>
    <scope>NUCLEOTIDE SEQUENCE [LARGE SCALE GENOMIC DNA]</scope>
    <source>
        <strain evidence="2">TK-2024</strain>
        <tissue evidence="2">Old leaves</tissue>
    </source>
</reference>
<protein>
    <submittedName>
        <fullName evidence="2">Uncharacterized protein</fullName>
    </submittedName>
</protein>
<keyword evidence="3" id="KW-1185">Reference proteome</keyword>
<dbReference type="EMBL" id="JBBPBM010000336">
    <property type="protein sequence ID" value="KAK8496970.1"/>
    <property type="molecule type" value="Genomic_DNA"/>
</dbReference>
<feature type="compositionally biased region" description="Pro residues" evidence="1">
    <location>
        <begin position="14"/>
        <end position="23"/>
    </location>
</feature>
<organism evidence="2 3">
    <name type="scientific">Hibiscus sabdariffa</name>
    <name type="common">roselle</name>
    <dbReference type="NCBI Taxonomy" id="183260"/>
    <lineage>
        <taxon>Eukaryota</taxon>
        <taxon>Viridiplantae</taxon>
        <taxon>Streptophyta</taxon>
        <taxon>Embryophyta</taxon>
        <taxon>Tracheophyta</taxon>
        <taxon>Spermatophyta</taxon>
        <taxon>Magnoliopsida</taxon>
        <taxon>eudicotyledons</taxon>
        <taxon>Gunneridae</taxon>
        <taxon>Pentapetalae</taxon>
        <taxon>rosids</taxon>
        <taxon>malvids</taxon>
        <taxon>Malvales</taxon>
        <taxon>Malvaceae</taxon>
        <taxon>Malvoideae</taxon>
        <taxon>Hibiscus</taxon>
    </lineage>
</organism>
<comment type="caution">
    <text evidence="2">The sequence shown here is derived from an EMBL/GenBank/DDBJ whole genome shotgun (WGS) entry which is preliminary data.</text>
</comment>
<evidence type="ECO:0000313" key="3">
    <source>
        <dbReference type="Proteomes" id="UP001472677"/>
    </source>
</evidence>
<feature type="region of interest" description="Disordered" evidence="1">
    <location>
        <begin position="1"/>
        <end position="54"/>
    </location>
</feature>
<accession>A0ABR2ASN5</accession>
<gene>
    <name evidence="2" type="ORF">V6N12_018859</name>
</gene>
<evidence type="ECO:0000313" key="2">
    <source>
        <dbReference type="EMBL" id="KAK8496970.1"/>
    </source>
</evidence>
<dbReference type="Proteomes" id="UP001472677">
    <property type="component" value="Unassembled WGS sequence"/>
</dbReference>
<name>A0ABR2ASN5_9ROSI</name>
<evidence type="ECO:0000256" key="1">
    <source>
        <dbReference type="SAM" id="MobiDB-lite"/>
    </source>
</evidence>